<dbReference type="GO" id="GO:0046872">
    <property type="term" value="F:metal ion binding"/>
    <property type="evidence" value="ECO:0007669"/>
    <property type="project" value="UniProtKB-KW"/>
</dbReference>
<protein>
    <recommendedName>
        <fullName evidence="8">Peptidase M24</fullName>
    </recommendedName>
</protein>
<dbReference type="Pfam" id="PF00557">
    <property type="entry name" value="Peptidase_M24"/>
    <property type="match status" value="1"/>
</dbReference>
<evidence type="ECO:0008006" key="8">
    <source>
        <dbReference type="Google" id="ProtNLM"/>
    </source>
</evidence>
<feature type="domain" description="Creatinase N-terminal" evidence="5">
    <location>
        <begin position="7"/>
        <end position="131"/>
    </location>
</feature>
<evidence type="ECO:0000256" key="1">
    <source>
        <dbReference type="ARBA" id="ARBA00022723"/>
    </source>
</evidence>
<dbReference type="InterPro" id="IPR050659">
    <property type="entry name" value="Peptidase_M24B"/>
</dbReference>
<dbReference type="PROSITE" id="PS00491">
    <property type="entry name" value="PROLINE_PEPTIDASE"/>
    <property type="match status" value="1"/>
</dbReference>
<evidence type="ECO:0000313" key="6">
    <source>
        <dbReference type="EMBL" id="KGX91868.1"/>
    </source>
</evidence>
<sequence>MHSYRERLLNCTKQIEGSSFNCLLVSSKPNLRYLLGVELDTGERLTALLLNPNESPKLFIHEMFREKLKLDDLEIEIIPYVDSVSPVDLLFSNFKHSVGVDKDLPSHFLIKLMKAYGELEFHTNYIVEKMREKKEPSEVRAIRKSSRIADAVMHQITQLQIFPATEKDLAKNIEDFFGEHGVDELAFKPIIGFGENSASPHHSISNKNSSLNQPILIDMGGVHEGYYSDITRMNYFGSKNSEFEEVYKIVQDVQKQAIEMVKPGIRFSEIDCFIRKELNKWNYEKYFIHRTGHGIGLELHEGPFIHENNLDTVEEGMVFTIEPGVYIPNKFGVRIEDTIVVHEEGCECLNLSSKELQYLNLLTI</sequence>
<organism evidence="6 7">
    <name type="scientific">Pontibacillus marinus BH030004 = DSM 16465</name>
    <dbReference type="NCBI Taxonomy" id="1385511"/>
    <lineage>
        <taxon>Bacteria</taxon>
        <taxon>Bacillati</taxon>
        <taxon>Bacillota</taxon>
        <taxon>Bacilli</taxon>
        <taxon>Bacillales</taxon>
        <taxon>Bacillaceae</taxon>
        <taxon>Pontibacillus</taxon>
    </lineage>
</organism>
<comment type="similarity">
    <text evidence="3">Belongs to the peptidase M24B family.</text>
</comment>
<dbReference type="InterPro" id="IPR001131">
    <property type="entry name" value="Peptidase_M24B_aminopep-P_CS"/>
</dbReference>
<dbReference type="PANTHER" id="PTHR46112:SF3">
    <property type="entry name" value="AMINOPEPTIDASE YPDF"/>
    <property type="match status" value="1"/>
</dbReference>
<dbReference type="InterPro" id="IPR000994">
    <property type="entry name" value="Pept_M24"/>
</dbReference>
<dbReference type="EMBL" id="AVPF01000001">
    <property type="protein sequence ID" value="KGX91868.1"/>
    <property type="molecule type" value="Genomic_DNA"/>
</dbReference>
<evidence type="ECO:0000256" key="3">
    <source>
        <dbReference type="RuleBase" id="RU000590"/>
    </source>
</evidence>
<keyword evidence="1 3" id="KW-0479">Metal-binding</keyword>
<keyword evidence="7" id="KW-1185">Reference proteome</keyword>
<evidence type="ECO:0000256" key="2">
    <source>
        <dbReference type="ARBA" id="ARBA00022801"/>
    </source>
</evidence>
<evidence type="ECO:0000259" key="4">
    <source>
        <dbReference type="Pfam" id="PF00557"/>
    </source>
</evidence>
<dbReference type="Gene3D" id="3.40.350.10">
    <property type="entry name" value="Creatinase/prolidase N-terminal domain"/>
    <property type="match status" value="1"/>
</dbReference>
<gene>
    <name evidence="6" type="ORF">N783_00290</name>
</gene>
<dbReference type="STRING" id="1385511.GCA_000425225_00197"/>
<dbReference type="eggNOG" id="COG0006">
    <property type="taxonomic scope" value="Bacteria"/>
</dbReference>
<dbReference type="Gene3D" id="3.90.230.10">
    <property type="entry name" value="Creatinase/methionine aminopeptidase superfamily"/>
    <property type="match status" value="1"/>
</dbReference>
<dbReference type="Proteomes" id="UP000030403">
    <property type="component" value="Unassembled WGS sequence"/>
</dbReference>
<dbReference type="GO" id="GO:0016787">
    <property type="term" value="F:hydrolase activity"/>
    <property type="evidence" value="ECO:0007669"/>
    <property type="project" value="UniProtKB-KW"/>
</dbReference>
<dbReference type="InterPro" id="IPR036005">
    <property type="entry name" value="Creatinase/aminopeptidase-like"/>
</dbReference>
<keyword evidence="2" id="KW-0378">Hydrolase</keyword>
<dbReference type="InterPro" id="IPR000587">
    <property type="entry name" value="Creatinase_N"/>
</dbReference>
<dbReference type="SUPFAM" id="SSF55920">
    <property type="entry name" value="Creatinase/aminopeptidase"/>
    <property type="match status" value="1"/>
</dbReference>
<proteinExistence type="inferred from homology"/>
<accession>A0A0A5GKX2</accession>
<feature type="domain" description="Peptidase M24" evidence="4">
    <location>
        <begin position="141"/>
        <end position="343"/>
    </location>
</feature>
<dbReference type="OrthoDB" id="9806388at2"/>
<dbReference type="SUPFAM" id="SSF53092">
    <property type="entry name" value="Creatinase/prolidase N-terminal domain"/>
    <property type="match status" value="1"/>
</dbReference>
<dbReference type="PANTHER" id="PTHR46112">
    <property type="entry name" value="AMINOPEPTIDASE"/>
    <property type="match status" value="1"/>
</dbReference>
<dbReference type="Pfam" id="PF01321">
    <property type="entry name" value="Creatinase_N"/>
    <property type="match status" value="1"/>
</dbReference>
<reference evidence="6 7" key="1">
    <citation type="submission" date="2013-08" db="EMBL/GenBank/DDBJ databases">
        <authorList>
            <person name="Huang J."/>
            <person name="Wang G."/>
        </authorList>
    </citation>
    <scope>NUCLEOTIDE SEQUENCE [LARGE SCALE GENOMIC DNA]</scope>
    <source>
        <strain evidence="6 7">BH030004</strain>
    </source>
</reference>
<dbReference type="RefSeq" id="WP_027445273.1">
    <property type="nucleotide sequence ID" value="NZ_AULJ01000001.1"/>
</dbReference>
<dbReference type="InterPro" id="IPR029149">
    <property type="entry name" value="Creatin/AminoP/Spt16_N"/>
</dbReference>
<name>A0A0A5GKX2_9BACI</name>
<dbReference type="AlphaFoldDB" id="A0A0A5GKX2"/>
<evidence type="ECO:0000259" key="5">
    <source>
        <dbReference type="Pfam" id="PF01321"/>
    </source>
</evidence>
<comment type="caution">
    <text evidence="6">The sequence shown here is derived from an EMBL/GenBank/DDBJ whole genome shotgun (WGS) entry which is preliminary data.</text>
</comment>
<evidence type="ECO:0000313" key="7">
    <source>
        <dbReference type="Proteomes" id="UP000030403"/>
    </source>
</evidence>